<proteinExistence type="predicted"/>
<keyword evidence="1" id="KW-0732">Signal</keyword>
<organism evidence="2 3">
    <name type="scientific">Tannerella forsythia</name>
    <name type="common">Bacteroides forsythus</name>
    <dbReference type="NCBI Taxonomy" id="28112"/>
    <lineage>
        <taxon>Bacteria</taxon>
        <taxon>Pseudomonadati</taxon>
        <taxon>Bacteroidota</taxon>
        <taxon>Bacteroidia</taxon>
        <taxon>Bacteroidales</taxon>
        <taxon>Tannerellaceae</taxon>
        <taxon>Tannerella</taxon>
    </lineage>
</organism>
<protein>
    <submittedName>
        <fullName evidence="2">TonB-dependent receptor SusC</fullName>
    </submittedName>
</protein>
<dbReference type="Pfam" id="PF18939">
    <property type="entry name" value="DUF5686"/>
    <property type="match status" value="1"/>
</dbReference>
<reference evidence="2 3" key="1">
    <citation type="submission" date="2016-09" db="EMBL/GenBank/DDBJ databases">
        <authorList>
            <person name="Capua I."/>
            <person name="De Benedictis P."/>
            <person name="Joannis T."/>
            <person name="Lombin L.H."/>
            <person name="Cattoli G."/>
        </authorList>
    </citation>
    <scope>NUCLEOTIDE SEQUENCE [LARGE SCALE GENOMIC DNA]</scope>
    <source>
        <strain evidence="2 3">UB20</strain>
    </source>
</reference>
<name>A0A1D3UXD9_TANFO</name>
<dbReference type="InterPro" id="IPR008969">
    <property type="entry name" value="CarboxyPept-like_regulatory"/>
</dbReference>
<accession>A0A1D3UXD9</accession>
<dbReference type="Gene3D" id="2.60.40.1120">
    <property type="entry name" value="Carboxypeptidase-like, regulatory domain"/>
    <property type="match status" value="1"/>
</dbReference>
<dbReference type="AlphaFoldDB" id="A0A1D3UXD9"/>
<dbReference type="EMBL" id="FMMM01000082">
    <property type="protein sequence ID" value="SCQ24618.1"/>
    <property type="molecule type" value="Genomic_DNA"/>
</dbReference>
<evidence type="ECO:0000313" key="2">
    <source>
        <dbReference type="EMBL" id="SCQ24618.1"/>
    </source>
</evidence>
<gene>
    <name evidence="2" type="primary">susC_46</name>
    <name evidence="2" type="ORF">TFUB20_02593</name>
</gene>
<evidence type="ECO:0000313" key="3">
    <source>
        <dbReference type="Proteomes" id="UP000182057"/>
    </source>
</evidence>
<feature type="chain" id="PRO_5008922809" evidence="1">
    <location>
        <begin position="24"/>
        <end position="854"/>
    </location>
</feature>
<keyword evidence="2" id="KW-0675">Receptor</keyword>
<dbReference type="Proteomes" id="UP000182057">
    <property type="component" value="Unassembled WGS sequence"/>
</dbReference>
<evidence type="ECO:0000256" key="1">
    <source>
        <dbReference type="SAM" id="SignalP"/>
    </source>
</evidence>
<dbReference type="InterPro" id="IPR043741">
    <property type="entry name" value="DUF5686"/>
</dbReference>
<feature type="signal peptide" evidence="1">
    <location>
        <begin position="1"/>
        <end position="23"/>
    </location>
</feature>
<sequence precursor="true">MKLKSMLCLLLLCFLFGAGKGVAQYTIRVEGFVKDSLTREAMPAVSVMLKGTTIGTVTDNRGHFSLQVTSSENVLHVSFLGYEEVELPLKRNGINNVTVRMKPISYALSDIVVKPEKEKYSRKKNPAVTFVEKVISRRTVNDPRQHDYYHYSTYDQKILAKNDFNEEEARKKKRYKQIDFIFNYIDTSRVSGKPILPLYNEERIEKTYYRKSPTAERKVVQGVKRAGLIEIFSEDGVKQFIEEVFREIDLFQDNIPLFLNRFISPLASFGPLYYKYYLSDTVTVEGEPCVDLVFVPFNSESFGFTGHLYIPLDSTFFVKRVKLNVPRHINLNFVDFMRIEQDFIRADDGTRLMTKNDITVEFKLNAKSKGTYARRICLYRDHSFDPPEDITVFRENNPVMETEDARKRSDEYWQGHRENEKEITQTSVEKMMAQLRAVPAFFWTEKIVGALINGYVQPRETNSPVEFGPVNTFISGNALEGARYRFGGTTTTNLSRHFFVDGYLAYGAGDKKFKGDLLVEYSFNDKRSFRKEYPFHYVRAEYRYDINQIGQHYLYTNADNVFMMLKRRKNNLITYMQKAELGYYHEHYNGLGYGITARHLTEWASRYVPFAQIQPDGVTALPLDHYRSAQLEVVLRWAQNEKFYQSRNYRYPITLDAPIITLSHTFARKGVLGSDHHYNRTEIGIRKRFWMSPFGYVDLYGQAGKVWDKVPYPLLIIPNANLSYSIEPETYALMDPMEFINDRFVSWEVTYFMNGALLNRLPLIKRLQLREVFAFRGWYGDLSDKNNPWKPGNEGLYVFPENSYLMEDRPYMEISCGLDNIFKLVRLDYVWRLSYRNHPHTPDRGLRMKMQFSF</sequence>
<dbReference type="SUPFAM" id="SSF49464">
    <property type="entry name" value="Carboxypeptidase regulatory domain-like"/>
    <property type="match status" value="1"/>
</dbReference>
<dbReference type="Pfam" id="PF13715">
    <property type="entry name" value="CarbopepD_reg_2"/>
    <property type="match status" value="1"/>
</dbReference>
<dbReference type="RefSeq" id="WP_244887142.1">
    <property type="nucleotide sequence ID" value="NZ_CAJPTF010000034.1"/>
</dbReference>